<evidence type="ECO:0000313" key="9">
    <source>
        <dbReference type="EMBL" id="OJJ77285.1"/>
    </source>
</evidence>
<dbReference type="VEuPathDB" id="FungiDB:ASPBRDRAFT_50205"/>
<dbReference type="InterPro" id="IPR052337">
    <property type="entry name" value="SAT4-like"/>
</dbReference>
<feature type="compositionally biased region" description="Basic and acidic residues" evidence="6">
    <location>
        <begin position="379"/>
        <end position="394"/>
    </location>
</feature>
<feature type="transmembrane region" description="Helical" evidence="7">
    <location>
        <begin position="207"/>
        <end position="227"/>
    </location>
</feature>
<dbReference type="GO" id="GO:0016020">
    <property type="term" value="C:membrane"/>
    <property type="evidence" value="ECO:0007669"/>
    <property type="project" value="UniProtKB-SubCell"/>
</dbReference>
<name>A0A1L9UZZ6_ASPBC</name>
<evidence type="ECO:0000259" key="8">
    <source>
        <dbReference type="Pfam" id="PF20684"/>
    </source>
</evidence>
<feature type="transmembrane region" description="Helical" evidence="7">
    <location>
        <begin position="123"/>
        <end position="146"/>
    </location>
</feature>
<evidence type="ECO:0000313" key="10">
    <source>
        <dbReference type="Proteomes" id="UP000184499"/>
    </source>
</evidence>
<accession>A0A1L9UZZ6</accession>
<protein>
    <recommendedName>
        <fullName evidence="8">Rhodopsin domain-containing protein</fullName>
    </recommendedName>
</protein>
<evidence type="ECO:0000256" key="7">
    <source>
        <dbReference type="SAM" id="Phobius"/>
    </source>
</evidence>
<dbReference type="OMA" id="DITWSWA"/>
<keyword evidence="2 7" id="KW-0812">Transmembrane</keyword>
<dbReference type="Proteomes" id="UP000184499">
    <property type="component" value="Unassembled WGS sequence"/>
</dbReference>
<dbReference type="PANTHER" id="PTHR33048:SF146">
    <property type="entry name" value="INTEGRAL MEMBRANE PROTEIN"/>
    <property type="match status" value="1"/>
</dbReference>
<reference evidence="10" key="1">
    <citation type="journal article" date="2017" name="Genome Biol.">
        <title>Comparative genomics reveals high biological diversity and specific adaptations in the industrially and medically important fungal genus Aspergillus.</title>
        <authorList>
            <person name="de Vries R.P."/>
            <person name="Riley R."/>
            <person name="Wiebenga A."/>
            <person name="Aguilar-Osorio G."/>
            <person name="Amillis S."/>
            <person name="Uchima C.A."/>
            <person name="Anderluh G."/>
            <person name="Asadollahi M."/>
            <person name="Askin M."/>
            <person name="Barry K."/>
            <person name="Battaglia E."/>
            <person name="Bayram O."/>
            <person name="Benocci T."/>
            <person name="Braus-Stromeyer S.A."/>
            <person name="Caldana C."/>
            <person name="Canovas D."/>
            <person name="Cerqueira G.C."/>
            <person name="Chen F."/>
            <person name="Chen W."/>
            <person name="Choi C."/>
            <person name="Clum A."/>
            <person name="Dos Santos R.A."/>
            <person name="Damasio A.R."/>
            <person name="Diallinas G."/>
            <person name="Emri T."/>
            <person name="Fekete E."/>
            <person name="Flipphi M."/>
            <person name="Freyberg S."/>
            <person name="Gallo A."/>
            <person name="Gournas C."/>
            <person name="Habgood R."/>
            <person name="Hainaut M."/>
            <person name="Harispe M.L."/>
            <person name="Henrissat B."/>
            <person name="Hilden K.S."/>
            <person name="Hope R."/>
            <person name="Hossain A."/>
            <person name="Karabika E."/>
            <person name="Karaffa L."/>
            <person name="Karanyi Z."/>
            <person name="Krasevec N."/>
            <person name="Kuo A."/>
            <person name="Kusch H."/>
            <person name="LaButti K."/>
            <person name="Lagendijk E.L."/>
            <person name="Lapidus A."/>
            <person name="Levasseur A."/>
            <person name="Lindquist E."/>
            <person name="Lipzen A."/>
            <person name="Logrieco A.F."/>
            <person name="MacCabe A."/>
            <person name="Maekelae M.R."/>
            <person name="Malavazi I."/>
            <person name="Melin P."/>
            <person name="Meyer V."/>
            <person name="Mielnichuk N."/>
            <person name="Miskei M."/>
            <person name="Molnar A.P."/>
            <person name="Mule G."/>
            <person name="Ngan C.Y."/>
            <person name="Orejas M."/>
            <person name="Orosz E."/>
            <person name="Ouedraogo J.P."/>
            <person name="Overkamp K.M."/>
            <person name="Park H.-S."/>
            <person name="Perrone G."/>
            <person name="Piumi F."/>
            <person name="Punt P.J."/>
            <person name="Ram A.F."/>
            <person name="Ramon A."/>
            <person name="Rauscher S."/>
            <person name="Record E."/>
            <person name="Riano-Pachon D.M."/>
            <person name="Robert V."/>
            <person name="Roehrig J."/>
            <person name="Ruller R."/>
            <person name="Salamov A."/>
            <person name="Salih N.S."/>
            <person name="Samson R.A."/>
            <person name="Sandor E."/>
            <person name="Sanguinetti M."/>
            <person name="Schuetze T."/>
            <person name="Sepcic K."/>
            <person name="Shelest E."/>
            <person name="Sherlock G."/>
            <person name="Sophianopoulou V."/>
            <person name="Squina F.M."/>
            <person name="Sun H."/>
            <person name="Susca A."/>
            <person name="Todd R.B."/>
            <person name="Tsang A."/>
            <person name="Unkles S.E."/>
            <person name="van de Wiele N."/>
            <person name="van Rossen-Uffink D."/>
            <person name="Oliveira J.V."/>
            <person name="Vesth T.C."/>
            <person name="Visser J."/>
            <person name="Yu J.-H."/>
            <person name="Zhou M."/>
            <person name="Andersen M.R."/>
            <person name="Archer D.B."/>
            <person name="Baker S.E."/>
            <person name="Benoit I."/>
            <person name="Brakhage A.A."/>
            <person name="Braus G.H."/>
            <person name="Fischer R."/>
            <person name="Frisvad J.C."/>
            <person name="Goldman G.H."/>
            <person name="Houbraken J."/>
            <person name="Oakley B."/>
            <person name="Pocsi I."/>
            <person name="Scazzocchio C."/>
            <person name="Seiboth B."/>
            <person name="vanKuyk P.A."/>
            <person name="Wortman J."/>
            <person name="Dyer P.S."/>
            <person name="Grigoriev I.V."/>
        </authorList>
    </citation>
    <scope>NUCLEOTIDE SEQUENCE [LARGE SCALE GENOMIC DNA]</scope>
    <source>
        <strain evidence="10">CBS 101740 / IMI 381727 / IBT 21946</strain>
    </source>
</reference>
<feature type="region of interest" description="Disordered" evidence="6">
    <location>
        <begin position="379"/>
        <end position="406"/>
    </location>
</feature>
<dbReference type="GeneID" id="93578987"/>
<gene>
    <name evidence="9" type="ORF">ASPBRDRAFT_50205</name>
</gene>
<sequence>MPADKGPQITAVSWSFGSVSIIVVAIRLYTRLILTRKAGWDDFFIVLSLLSAIVCSGLAQTGVHYGLGKHMADIPNAEWKIEAFKYTVIAPNFSMVSTTTGKLSVAVFLLRLMGKTASPAKRWFLYIFSVISIAWNVLAIVAIMGYCRPAEKIWRPEVPGSCFSLKFQLIAGISQASFNAFADLTLALFPIIIFWSVQLPWKMKLGVIGVMGAGILAAAATLVKAVLLKSLPAHSDITCKYQSSGRAQTFRRAANIRIQGHGPILQLGTRKFIPFTMMYVIIICATLPTLRQSYNFALHRTRYLGSYYKHSHSEAAAAGGAGAARQKPIPLARRQPDQSLFETFADETGLVNVASHEDSFVSPERGSNHTSITKTTEIEVHEESKSRGEIDNPHFPRANPFRRDHH</sequence>
<feature type="transmembrane region" description="Helical" evidence="7">
    <location>
        <begin position="83"/>
        <end position="111"/>
    </location>
</feature>
<evidence type="ECO:0000256" key="4">
    <source>
        <dbReference type="ARBA" id="ARBA00023136"/>
    </source>
</evidence>
<keyword evidence="3 7" id="KW-1133">Transmembrane helix</keyword>
<dbReference type="OrthoDB" id="3923077at2759"/>
<organism evidence="9 10">
    <name type="scientific">Aspergillus brasiliensis (strain CBS 101740 / IMI 381727 / IBT 21946)</name>
    <dbReference type="NCBI Taxonomy" id="767769"/>
    <lineage>
        <taxon>Eukaryota</taxon>
        <taxon>Fungi</taxon>
        <taxon>Dikarya</taxon>
        <taxon>Ascomycota</taxon>
        <taxon>Pezizomycotina</taxon>
        <taxon>Eurotiomycetes</taxon>
        <taxon>Eurotiomycetidae</taxon>
        <taxon>Eurotiales</taxon>
        <taxon>Aspergillaceae</taxon>
        <taxon>Aspergillus</taxon>
        <taxon>Aspergillus subgen. Circumdati</taxon>
    </lineage>
</organism>
<dbReference type="EMBL" id="KV878679">
    <property type="protein sequence ID" value="OJJ77285.1"/>
    <property type="molecule type" value="Genomic_DNA"/>
</dbReference>
<dbReference type="Pfam" id="PF20684">
    <property type="entry name" value="Fung_rhodopsin"/>
    <property type="match status" value="1"/>
</dbReference>
<evidence type="ECO:0000256" key="5">
    <source>
        <dbReference type="ARBA" id="ARBA00038359"/>
    </source>
</evidence>
<evidence type="ECO:0000256" key="6">
    <source>
        <dbReference type="SAM" id="MobiDB-lite"/>
    </source>
</evidence>
<dbReference type="PANTHER" id="PTHR33048">
    <property type="entry name" value="PTH11-LIKE INTEGRAL MEMBRANE PROTEIN (AFU_ORTHOLOGUE AFUA_5G11245)"/>
    <property type="match status" value="1"/>
</dbReference>
<feature type="transmembrane region" description="Helical" evidence="7">
    <location>
        <begin position="272"/>
        <end position="290"/>
    </location>
</feature>
<evidence type="ECO:0000256" key="3">
    <source>
        <dbReference type="ARBA" id="ARBA00022989"/>
    </source>
</evidence>
<proteinExistence type="inferred from homology"/>
<feature type="transmembrane region" description="Helical" evidence="7">
    <location>
        <begin position="42"/>
        <end position="63"/>
    </location>
</feature>
<comment type="subcellular location">
    <subcellularLocation>
        <location evidence="1">Membrane</location>
        <topology evidence="1">Multi-pass membrane protein</topology>
    </subcellularLocation>
</comment>
<feature type="transmembrane region" description="Helical" evidence="7">
    <location>
        <begin position="12"/>
        <end position="30"/>
    </location>
</feature>
<evidence type="ECO:0000256" key="1">
    <source>
        <dbReference type="ARBA" id="ARBA00004141"/>
    </source>
</evidence>
<feature type="transmembrane region" description="Helical" evidence="7">
    <location>
        <begin position="176"/>
        <end position="195"/>
    </location>
</feature>
<feature type="domain" description="Rhodopsin" evidence="8">
    <location>
        <begin position="26"/>
        <end position="242"/>
    </location>
</feature>
<keyword evidence="4 7" id="KW-0472">Membrane</keyword>
<dbReference type="InterPro" id="IPR049326">
    <property type="entry name" value="Rhodopsin_dom_fungi"/>
</dbReference>
<evidence type="ECO:0000256" key="2">
    <source>
        <dbReference type="ARBA" id="ARBA00022692"/>
    </source>
</evidence>
<comment type="similarity">
    <text evidence="5">Belongs to the SAT4 family.</text>
</comment>
<dbReference type="RefSeq" id="XP_067484532.1">
    <property type="nucleotide sequence ID" value="XM_067626499.1"/>
</dbReference>
<keyword evidence="10" id="KW-1185">Reference proteome</keyword>
<dbReference type="AlphaFoldDB" id="A0A1L9UZZ6"/>